<dbReference type="AlphaFoldDB" id="A0A811Q956"/>
<sequence>MRAAGPLPRFRGGGRLPHIRAACYVPGVQAGGGLSASPRLLPQHRKLGSTMQVAASTPPHLGFGGRMPLEPFLWTVIASGHNGYSSPGSKVTSMRHHSLMPVGICQRKRSAQMKAIMAQFDQMGNNQTLGEAVAHVLPSNKFLQNVGLKSLASKRTLLLQHVYKSWCST</sequence>
<protein>
    <submittedName>
        <fullName evidence="1">Uncharacterized protein</fullName>
    </submittedName>
</protein>
<keyword evidence="2" id="KW-1185">Reference proteome</keyword>
<dbReference type="Proteomes" id="UP000604825">
    <property type="component" value="Unassembled WGS sequence"/>
</dbReference>
<proteinExistence type="predicted"/>
<reference evidence="1" key="1">
    <citation type="submission" date="2020-10" db="EMBL/GenBank/DDBJ databases">
        <authorList>
            <person name="Han B."/>
            <person name="Lu T."/>
            <person name="Zhao Q."/>
            <person name="Huang X."/>
            <person name="Zhao Y."/>
        </authorList>
    </citation>
    <scope>NUCLEOTIDE SEQUENCE</scope>
</reference>
<evidence type="ECO:0000313" key="2">
    <source>
        <dbReference type="Proteomes" id="UP000604825"/>
    </source>
</evidence>
<organism evidence="1 2">
    <name type="scientific">Miscanthus lutarioriparius</name>
    <dbReference type="NCBI Taxonomy" id="422564"/>
    <lineage>
        <taxon>Eukaryota</taxon>
        <taxon>Viridiplantae</taxon>
        <taxon>Streptophyta</taxon>
        <taxon>Embryophyta</taxon>
        <taxon>Tracheophyta</taxon>
        <taxon>Spermatophyta</taxon>
        <taxon>Magnoliopsida</taxon>
        <taxon>Liliopsida</taxon>
        <taxon>Poales</taxon>
        <taxon>Poaceae</taxon>
        <taxon>PACMAD clade</taxon>
        <taxon>Panicoideae</taxon>
        <taxon>Andropogonodae</taxon>
        <taxon>Andropogoneae</taxon>
        <taxon>Saccharinae</taxon>
        <taxon>Miscanthus</taxon>
    </lineage>
</organism>
<name>A0A811Q956_9POAL</name>
<evidence type="ECO:0000313" key="1">
    <source>
        <dbReference type="EMBL" id="CAD6257191.1"/>
    </source>
</evidence>
<comment type="caution">
    <text evidence="1">The sequence shown here is derived from an EMBL/GenBank/DDBJ whole genome shotgun (WGS) entry which is preliminary data.</text>
</comment>
<dbReference type="EMBL" id="CAJGYO010000010">
    <property type="protein sequence ID" value="CAD6257191.1"/>
    <property type="molecule type" value="Genomic_DNA"/>
</dbReference>
<gene>
    <name evidence="1" type="ORF">NCGR_LOCUS40681</name>
</gene>
<accession>A0A811Q956</accession>